<protein>
    <submittedName>
        <fullName evidence="2">Uncharacterized protein</fullName>
    </submittedName>
</protein>
<gene>
    <name evidence="2" type="ORF">EVAR_89933_1</name>
</gene>
<dbReference type="EMBL" id="BGZK01000911">
    <property type="protein sequence ID" value="GBP64854.1"/>
    <property type="molecule type" value="Genomic_DNA"/>
</dbReference>
<evidence type="ECO:0000313" key="2">
    <source>
        <dbReference type="EMBL" id="GBP64854.1"/>
    </source>
</evidence>
<name>A0A4C1XQK7_EUMVA</name>
<sequence>MRKDSEKRMEDEDLPTFDDFIKFLENELRILESTAPQSSSEKGRGNKYVPFGSKQHSYQSTTIDSVEKFNYCHLKNHHIIQVMDSCGQFRNVGALLERGFFLRGETDKKSYNLPRTRVRGVYPTFTDQKILEKLDVGFRCRPRGCRQPYRAGL</sequence>
<dbReference type="Proteomes" id="UP000299102">
    <property type="component" value="Unassembled WGS sequence"/>
</dbReference>
<organism evidence="2 3">
    <name type="scientific">Eumeta variegata</name>
    <name type="common">Bagworm moth</name>
    <name type="synonym">Eumeta japonica</name>
    <dbReference type="NCBI Taxonomy" id="151549"/>
    <lineage>
        <taxon>Eukaryota</taxon>
        <taxon>Metazoa</taxon>
        <taxon>Ecdysozoa</taxon>
        <taxon>Arthropoda</taxon>
        <taxon>Hexapoda</taxon>
        <taxon>Insecta</taxon>
        <taxon>Pterygota</taxon>
        <taxon>Neoptera</taxon>
        <taxon>Endopterygota</taxon>
        <taxon>Lepidoptera</taxon>
        <taxon>Glossata</taxon>
        <taxon>Ditrysia</taxon>
        <taxon>Tineoidea</taxon>
        <taxon>Psychidae</taxon>
        <taxon>Oiketicinae</taxon>
        <taxon>Eumeta</taxon>
    </lineage>
</organism>
<keyword evidence="3" id="KW-1185">Reference proteome</keyword>
<proteinExistence type="predicted"/>
<evidence type="ECO:0000313" key="3">
    <source>
        <dbReference type="Proteomes" id="UP000299102"/>
    </source>
</evidence>
<dbReference type="AlphaFoldDB" id="A0A4C1XQK7"/>
<reference evidence="2 3" key="1">
    <citation type="journal article" date="2019" name="Commun. Biol.">
        <title>The bagworm genome reveals a unique fibroin gene that provides high tensile strength.</title>
        <authorList>
            <person name="Kono N."/>
            <person name="Nakamura H."/>
            <person name="Ohtoshi R."/>
            <person name="Tomita M."/>
            <person name="Numata K."/>
            <person name="Arakawa K."/>
        </authorList>
    </citation>
    <scope>NUCLEOTIDE SEQUENCE [LARGE SCALE GENOMIC DNA]</scope>
</reference>
<evidence type="ECO:0000256" key="1">
    <source>
        <dbReference type="SAM" id="MobiDB-lite"/>
    </source>
</evidence>
<accession>A0A4C1XQK7</accession>
<feature type="region of interest" description="Disordered" evidence="1">
    <location>
        <begin position="34"/>
        <end position="54"/>
    </location>
</feature>
<comment type="caution">
    <text evidence="2">The sequence shown here is derived from an EMBL/GenBank/DDBJ whole genome shotgun (WGS) entry which is preliminary data.</text>
</comment>